<name>A0A2H4SFQ0_CORMI</name>
<sequence>MAVAVVFAVPELHEAILWHTDMLTVLVSAQRVSKAWRALITTSPALQQKLFFQPIPGDAPPTAVAGQQSVDDFVADTTDWFKGKATDDALPAPTRNPLLVKYFSPCFFEIHDKAYFRQANAFMALPWTPNPRREELDEDGIMRSIHVDPPEDAYVQPFRQQFHRSGASWRRMLVTQPPVRQLGYIWSTETVEGPFFTSEYVARINSTTIPPRNDGTPSPVLRMGQLYDLVQERACHHDLHCLRFRVHWDTMQEPAYCEESQALGARLIAQSRVVVEFVSQEYPSNSPKDPQDPDVFDDVFRCDEHERVETDSTCDEVRCRVVWPDQHIQGMISKFATVYDNTYRVL</sequence>
<dbReference type="VEuPathDB" id="FungiDB:CCM_07353"/>
<evidence type="ECO:0000313" key="1">
    <source>
        <dbReference type="EMBL" id="ATY61923.1"/>
    </source>
</evidence>
<dbReference type="EMBL" id="CP023324">
    <property type="protein sequence ID" value="ATY61923.1"/>
    <property type="molecule type" value="Genomic_DNA"/>
</dbReference>
<accession>A0A2H4SFQ0</accession>
<dbReference type="AlphaFoldDB" id="A0A2H4SFQ0"/>
<proteinExistence type="predicted"/>
<dbReference type="VEuPathDB" id="FungiDB:A9K55_009154"/>
<gene>
    <name evidence="1" type="ORF">A9K55_009154</name>
</gene>
<protein>
    <submittedName>
        <fullName evidence="1">F-box domain-containing</fullName>
    </submittedName>
</protein>
<organism evidence="1 2">
    <name type="scientific">Cordyceps militaris</name>
    <name type="common">Caterpillar fungus</name>
    <name type="synonym">Clavaria militaris</name>
    <dbReference type="NCBI Taxonomy" id="73501"/>
    <lineage>
        <taxon>Eukaryota</taxon>
        <taxon>Fungi</taxon>
        <taxon>Dikarya</taxon>
        <taxon>Ascomycota</taxon>
        <taxon>Pezizomycotina</taxon>
        <taxon>Sordariomycetes</taxon>
        <taxon>Hypocreomycetidae</taxon>
        <taxon>Hypocreales</taxon>
        <taxon>Cordycipitaceae</taxon>
        <taxon>Cordyceps</taxon>
    </lineage>
</organism>
<reference evidence="1 2" key="1">
    <citation type="journal article" date="2017" name="BMC Genomics">
        <title>Chromosome level assembly and secondary metabolite potential of the parasitic fungus Cordyceps militaris.</title>
        <authorList>
            <person name="Kramer G.J."/>
            <person name="Nodwell J.R."/>
        </authorList>
    </citation>
    <scope>NUCLEOTIDE SEQUENCE [LARGE SCALE GENOMIC DNA]</scope>
    <source>
        <strain evidence="1 2">ATCC 34164</strain>
    </source>
</reference>
<dbReference type="Proteomes" id="UP000323067">
    <property type="component" value="Chromosome vii"/>
</dbReference>
<evidence type="ECO:0000313" key="2">
    <source>
        <dbReference type="Proteomes" id="UP000323067"/>
    </source>
</evidence>